<feature type="region of interest" description="Disordered" evidence="1">
    <location>
        <begin position="270"/>
        <end position="290"/>
    </location>
</feature>
<organism evidence="2 3">
    <name type="scientific">Tetraparma gracilis</name>
    <dbReference type="NCBI Taxonomy" id="2962635"/>
    <lineage>
        <taxon>Eukaryota</taxon>
        <taxon>Sar</taxon>
        <taxon>Stramenopiles</taxon>
        <taxon>Ochrophyta</taxon>
        <taxon>Bolidophyceae</taxon>
        <taxon>Parmales</taxon>
        <taxon>Triparmaceae</taxon>
        <taxon>Tetraparma</taxon>
    </lineage>
</organism>
<sequence length="290" mass="30559">MSALSDSSPSSLLLTLLSPHLSRFDPLILSDASFLSYAVGVAESLSEEEIPDLKDVLAGFIEGFADWPEALEICRALHDATHADSAVPESAVPESSPPPSTSSSSPPSSHPSTPSDPTLAALSQMFPAHPPPLLAYLRSRSGSNLQGAADLALTYASDAAFAAEADRAVAKREAAAEAERLRLLRSSGPPEKAALDGAVREAILSRFEDEVTTVDASGRKPRQADLRKQARRDAARARAGEGPESKIRYRDGNVASTKGGKHVVEIVGEEWDGGSRGKVKSKGKRGVGWA</sequence>
<feature type="compositionally biased region" description="Basic residues" evidence="1">
    <location>
        <begin position="277"/>
        <end position="290"/>
    </location>
</feature>
<accession>A0ABQ6MAT0</accession>
<reference evidence="2 3" key="1">
    <citation type="journal article" date="2023" name="Commun. Biol.">
        <title>Genome analysis of Parmales, the sister group of diatoms, reveals the evolutionary specialization of diatoms from phago-mixotrophs to photoautotrophs.</title>
        <authorList>
            <person name="Ban H."/>
            <person name="Sato S."/>
            <person name="Yoshikawa S."/>
            <person name="Yamada K."/>
            <person name="Nakamura Y."/>
            <person name="Ichinomiya M."/>
            <person name="Sato N."/>
            <person name="Blanc-Mathieu R."/>
            <person name="Endo H."/>
            <person name="Kuwata A."/>
            <person name="Ogata H."/>
        </authorList>
    </citation>
    <scope>NUCLEOTIDE SEQUENCE [LARGE SCALE GENOMIC DNA]</scope>
</reference>
<evidence type="ECO:0000313" key="2">
    <source>
        <dbReference type="EMBL" id="GMI22697.1"/>
    </source>
</evidence>
<keyword evidence="3" id="KW-1185">Reference proteome</keyword>
<feature type="compositionally biased region" description="Low complexity" evidence="1">
    <location>
        <begin position="85"/>
        <end position="94"/>
    </location>
</feature>
<name>A0ABQ6MAT0_9STRA</name>
<feature type="compositionally biased region" description="Basic and acidic residues" evidence="1">
    <location>
        <begin position="222"/>
        <end position="251"/>
    </location>
</feature>
<evidence type="ECO:0000313" key="3">
    <source>
        <dbReference type="Proteomes" id="UP001165060"/>
    </source>
</evidence>
<gene>
    <name evidence="2" type="ORF">TeGR_g15219</name>
</gene>
<evidence type="ECO:0000256" key="1">
    <source>
        <dbReference type="SAM" id="MobiDB-lite"/>
    </source>
</evidence>
<feature type="region of interest" description="Disordered" evidence="1">
    <location>
        <begin position="84"/>
        <end position="123"/>
    </location>
</feature>
<feature type="region of interest" description="Disordered" evidence="1">
    <location>
        <begin position="214"/>
        <end position="254"/>
    </location>
</feature>
<evidence type="ECO:0008006" key="4">
    <source>
        <dbReference type="Google" id="ProtNLM"/>
    </source>
</evidence>
<comment type="caution">
    <text evidence="2">The sequence shown here is derived from an EMBL/GenBank/DDBJ whole genome shotgun (WGS) entry which is preliminary data.</text>
</comment>
<protein>
    <recommendedName>
        <fullName evidence="4">CUE domain-containing protein</fullName>
    </recommendedName>
</protein>
<feature type="compositionally biased region" description="Low complexity" evidence="1">
    <location>
        <begin position="101"/>
        <end position="115"/>
    </location>
</feature>
<proteinExistence type="predicted"/>
<dbReference type="Proteomes" id="UP001165060">
    <property type="component" value="Unassembled WGS sequence"/>
</dbReference>
<dbReference type="EMBL" id="BRYB01001303">
    <property type="protein sequence ID" value="GMI22697.1"/>
    <property type="molecule type" value="Genomic_DNA"/>
</dbReference>